<protein>
    <submittedName>
        <fullName evidence="1">Uncharacterized protein</fullName>
    </submittedName>
</protein>
<dbReference type="EMBL" id="JACGWL010000007">
    <property type="protein sequence ID" value="KAK4397637.1"/>
    <property type="molecule type" value="Genomic_DNA"/>
</dbReference>
<accession>A0AAE2BTX9</accession>
<comment type="caution">
    <text evidence="1">The sequence shown here is derived from an EMBL/GenBank/DDBJ whole genome shotgun (WGS) entry which is preliminary data.</text>
</comment>
<reference evidence="1" key="2">
    <citation type="journal article" date="2024" name="Plant">
        <title>Genomic evolution and insights into agronomic trait innovations of Sesamum species.</title>
        <authorList>
            <person name="Miao H."/>
            <person name="Wang L."/>
            <person name="Qu L."/>
            <person name="Liu H."/>
            <person name="Sun Y."/>
            <person name="Le M."/>
            <person name="Wang Q."/>
            <person name="Wei S."/>
            <person name="Zheng Y."/>
            <person name="Lin W."/>
            <person name="Duan Y."/>
            <person name="Cao H."/>
            <person name="Xiong S."/>
            <person name="Wang X."/>
            <person name="Wei L."/>
            <person name="Li C."/>
            <person name="Ma Q."/>
            <person name="Ju M."/>
            <person name="Zhao R."/>
            <person name="Li G."/>
            <person name="Mu C."/>
            <person name="Tian Q."/>
            <person name="Mei H."/>
            <person name="Zhang T."/>
            <person name="Gao T."/>
            <person name="Zhang H."/>
        </authorList>
    </citation>
    <scope>NUCLEOTIDE SEQUENCE</scope>
    <source>
        <strain evidence="1">K16</strain>
    </source>
</reference>
<evidence type="ECO:0000313" key="1">
    <source>
        <dbReference type="EMBL" id="KAK4397637.1"/>
    </source>
</evidence>
<dbReference type="AlphaFoldDB" id="A0AAE2BTX9"/>
<gene>
    <name evidence="1" type="ORF">Sango_1239200</name>
</gene>
<name>A0AAE2BTX9_9LAMI</name>
<organism evidence="1 2">
    <name type="scientific">Sesamum angolense</name>
    <dbReference type="NCBI Taxonomy" id="2727404"/>
    <lineage>
        <taxon>Eukaryota</taxon>
        <taxon>Viridiplantae</taxon>
        <taxon>Streptophyta</taxon>
        <taxon>Embryophyta</taxon>
        <taxon>Tracheophyta</taxon>
        <taxon>Spermatophyta</taxon>
        <taxon>Magnoliopsida</taxon>
        <taxon>eudicotyledons</taxon>
        <taxon>Gunneridae</taxon>
        <taxon>Pentapetalae</taxon>
        <taxon>asterids</taxon>
        <taxon>lamiids</taxon>
        <taxon>Lamiales</taxon>
        <taxon>Pedaliaceae</taxon>
        <taxon>Sesamum</taxon>
    </lineage>
</organism>
<sequence>MFDFEYPCEIELDTKFEEIEKGFKETSRSEIFKEPPESPPAALFPQVDTLHARVETLQKTVGEWPDVMGQRAIAAVEEMSILTDAVDVKVESLQAEVNLLKQVVGREEDRAPVSKVKVPDSKPSWRCS</sequence>
<dbReference type="Proteomes" id="UP001289374">
    <property type="component" value="Unassembled WGS sequence"/>
</dbReference>
<evidence type="ECO:0000313" key="2">
    <source>
        <dbReference type="Proteomes" id="UP001289374"/>
    </source>
</evidence>
<keyword evidence="2" id="KW-1185">Reference proteome</keyword>
<proteinExistence type="predicted"/>
<reference evidence="1" key="1">
    <citation type="submission" date="2020-06" db="EMBL/GenBank/DDBJ databases">
        <authorList>
            <person name="Li T."/>
            <person name="Hu X."/>
            <person name="Zhang T."/>
            <person name="Song X."/>
            <person name="Zhang H."/>
            <person name="Dai N."/>
            <person name="Sheng W."/>
            <person name="Hou X."/>
            <person name="Wei L."/>
        </authorList>
    </citation>
    <scope>NUCLEOTIDE SEQUENCE</scope>
    <source>
        <strain evidence="1">K16</strain>
        <tissue evidence="1">Leaf</tissue>
    </source>
</reference>